<dbReference type="Pfam" id="PF20467">
    <property type="entry name" value="MmeI_C"/>
    <property type="match status" value="1"/>
</dbReference>
<organism evidence="10 11">
    <name type="scientific">Alteromonas mediterranea</name>
    <dbReference type="NCBI Taxonomy" id="314275"/>
    <lineage>
        <taxon>Bacteria</taxon>
        <taxon>Pseudomonadati</taxon>
        <taxon>Pseudomonadota</taxon>
        <taxon>Gammaproteobacteria</taxon>
        <taxon>Alteromonadales</taxon>
        <taxon>Alteromonadaceae</taxon>
        <taxon>Alteromonas/Salinimonas group</taxon>
        <taxon>Alteromonas</taxon>
    </lineage>
</organism>
<dbReference type="EC" id="2.1.1.72" evidence="1"/>
<dbReference type="Pfam" id="PF20464">
    <property type="entry name" value="MmeI_N"/>
    <property type="match status" value="1"/>
</dbReference>
<dbReference type="Gene3D" id="3.40.50.150">
    <property type="entry name" value="Vaccinia Virus protein VP39"/>
    <property type="match status" value="1"/>
</dbReference>
<evidence type="ECO:0000259" key="5">
    <source>
        <dbReference type="Pfam" id="PF20464"/>
    </source>
</evidence>
<geneLocation type="plasmid" evidence="11">
    <name>pamcp48-600</name>
</geneLocation>
<reference evidence="10 11" key="1">
    <citation type="submission" date="2016-11" db="EMBL/GenBank/DDBJ databases">
        <title>Networking in microbes: conjugative elements and plasmids in the genus Alteromonas.</title>
        <authorList>
            <person name="Lopez-Perez M."/>
            <person name="Ramon-Marco N."/>
            <person name="Rodriguez-Valera F."/>
        </authorList>
    </citation>
    <scope>NUCLEOTIDE SEQUENCE [LARGE SCALE GENOMIC DNA]</scope>
    <source>
        <strain evidence="10 11">CP48</strain>
        <plasmid evidence="11">pamcp48-600</plasmid>
    </source>
</reference>
<comment type="catalytic activity">
    <reaction evidence="4">
        <text>a 2'-deoxyadenosine in DNA + S-adenosyl-L-methionine = an N(6)-methyl-2'-deoxyadenosine in DNA + S-adenosyl-L-homocysteine + H(+)</text>
        <dbReference type="Rhea" id="RHEA:15197"/>
        <dbReference type="Rhea" id="RHEA-COMP:12418"/>
        <dbReference type="Rhea" id="RHEA-COMP:12419"/>
        <dbReference type="ChEBI" id="CHEBI:15378"/>
        <dbReference type="ChEBI" id="CHEBI:57856"/>
        <dbReference type="ChEBI" id="CHEBI:59789"/>
        <dbReference type="ChEBI" id="CHEBI:90615"/>
        <dbReference type="ChEBI" id="CHEBI:90616"/>
        <dbReference type="EC" id="2.1.1.72"/>
    </reaction>
</comment>
<keyword evidence="2" id="KW-0489">Methyltransferase</keyword>
<dbReference type="PANTHER" id="PTHR33841:SF1">
    <property type="entry name" value="DNA METHYLTRANSFERASE A"/>
    <property type="match status" value="1"/>
</dbReference>
<evidence type="ECO:0000256" key="4">
    <source>
        <dbReference type="ARBA" id="ARBA00047942"/>
    </source>
</evidence>
<dbReference type="Proteomes" id="UP000182101">
    <property type="component" value="Plasmid pAMCP48-600"/>
</dbReference>
<dbReference type="InterPro" id="IPR046817">
    <property type="entry name" value="MmeI_N"/>
</dbReference>
<name>A0AAC9NTZ9_9ALTE</name>
<dbReference type="Pfam" id="PF20465">
    <property type="entry name" value="MmeI_hel"/>
    <property type="match status" value="1"/>
</dbReference>
<keyword evidence="10" id="KW-0614">Plasmid</keyword>
<feature type="domain" description="MmeI-like N-terminal" evidence="5">
    <location>
        <begin position="24"/>
        <end position="164"/>
    </location>
</feature>
<evidence type="ECO:0000259" key="9">
    <source>
        <dbReference type="Pfam" id="PF20473"/>
    </source>
</evidence>
<evidence type="ECO:0000259" key="8">
    <source>
        <dbReference type="Pfam" id="PF20467"/>
    </source>
</evidence>
<gene>
    <name evidence="10" type="ORF">BM524_20460</name>
</gene>
<feature type="domain" description="MmeI-like target recognition" evidence="7">
    <location>
        <begin position="612"/>
        <end position="818"/>
    </location>
</feature>
<evidence type="ECO:0000256" key="3">
    <source>
        <dbReference type="ARBA" id="ARBA00022679"/>
    </source>
</evidence>
<dbReference type="REBASE" id="166701">
    <property type="entry name" value="AmeCP48ORF20460P"/>
</dbReference>
<dbReference type="SUPFAM" id="SSF53335">
    <property type="entry name" value="S-adenosyl-L-methionine-dependent methyltransferases"/>
    <property type="match status" value="1"/>
</dbReference>
<dbReference type="PANTHER" id="PTHR33841">
    <property type="entry name" value="DNA METHYLTRANSFERASE YEEA-RELATED"/>
    <property type="match status" value="1"/>
</dbReference>
<dbReference type="AlphaFoldDB" id="A0AAC9NTZ9"/>
<protein>
    <recommendedName>
        <fullName evidence="1">site-specific DNA-methyltransferase (adenine-specific)</fullName>
        <ecNumber evidence="1">2.1.1.72</ecNumber>
    </recommendedName>
</protein>
<dbReference type="InterPro" id="IPR046820">
    <property type="entry name" value="MmeI_TRD"/>
</dbReference>
<dbReference type="InterPro" id="IPR046816">
    <property type="entry name" value="MmeI_Mtase"/>
</dbReference>
<dbReference type="InterPro" id="IPR050953">
    <property type="entry name" value="N4_N6_ade-DNA_methylase"/>
</dbReference>
<keyword evidence="3" id="KW-0808">Transferase</keyword>
<dbReference type="Pfam" id="PF20473">
    <property type="entry name" value="MmeI_Mtase"/>
    <property type="match status" value="1"/>
</dbReference>
<dbReference type="InterPro" id="IPR029063">
    <property type="entry name" value="SAM-dependent_MTases_sf"/>
</dbReference>
<evidence type="ECO:0000313" key="11">
    <source>
        <dbReference type="Proteomes" id="UP000182101"/>
    </source>
</evidence>
<accession>A0AAC9NTZ9</accession>
<evidence type="ECO:0000259" key="6">
    <source>
        <dbReference type="Pfam" id="PF20465"/>
    </source>
</evidence>
<feature type="domain" description="MmeI-like C-terminal" evidence="8">
    <location>
        <begin position="819"/>
        <end position="897"/>
    </location>
</feature>
<sequence length="900" mass="100613">MALVDVDQKIDLALPSGIANDANEFAIAFLDVFKKGFKGNARKKLISGVDNKSSFPDGLLLRNAIHYKPTALGADLQSTLNELQAAKENLKNKVRYLLTYDGTMLAARDVVEGDSIVCSLGDLKHEFFFFSVLYGEPRYVAAEENKADQDAAIALSKVYSALKASDPAWATEHGHDVNTFMTRLLFCLFAEDTDLFENNLFTKTLVARGGQYGEHAQSIIGDIYRMLNTPDNNRDGEPEWLCKFPYVNGDVFALDGIHIPKFNMQAFHYLKEAGETIDWKEVHPDILGSAIQKITDPAERHSLGMHYTSVTNIDKLLGPLFIDELREARVKANASGVRRVSNLQKLLGRIGQVKVFDPACGSGNFLVIAYKRLRDLEIQLLNDLQDAGVQQVDLFSQITLDNFYGIEYADFAAETAKVSLRIAEQQMDAVYGNQFNKPASILPLRAAPNIYTGSALSVPWEGVCPAANDCEVYICGNPPYLGSRNQNKQQTEEQRKVTKDKILNGSGALDYVSNWFILANDYSSTREKCEYAFVSTNSITQGLHVSTLWPYLLSGGSAIKFAYQTFKWSNLAGRNAGVSCVIVGVSNSPSKKRLFGPNGETSPENINGYLMDAPNVWISKSSYPISTCLKKMTKGSQPSDGEHLRLSLEDREKLLTSHPETHVFIKPCIGSQELLKGIERYCLWIEEKDAEYAASFPFINSRLELTKGVRLKSRKASTRSAASRPYEFEENRHVEAKFTLVAPVISSGERKFLPVNILSGGEVVNNSAFMLPNAELWDMAILSSTLHRCWLNAVAGKLEDRYRYSNTLVWNTFPMPELSDADKQALSDTAQKILNARHYHPDLTLGDMYNTENMGAQLLAAHKENDRVLEKIFRDKPFKNDEDRLAHLFERYAEMTQGEQ</sequence>
<dbReference type="GO" id="GO:0009007">
    <property type="term" value="F:site-specific DNA-methyltransferase (adenine-specific) activity"/>
    <property type="evidence" value="ECO:0007669"/>
    <property type="project" value="UniProtKB-EC"/>
</dbReference>
<feature type="domain" description="MmeI-like helicase spacer" evidence="6">
    <location>
        <begin position="175"/>
        <end position="252"/>
    </location>
</feature>
<dbReference type="GO" id="GO:0032259">
    <property type="term" value="P:methylation"/>
    <property type="evidence" value="ECO:0007669"/>
    <property type="project" value="UniProtKB-KW"/>
</dbReference>
<dbReference type="InterPro" id="IPR046819">
    <property type="entry name" value="MmeI_hel"/>
</dbReference>
<feature type="domain" description="MmeI-like DNA-methyltransferase" evidence="9">
    <location>
        <begin position="340"/>
        <end position="595"/>
    </location>
</feature>
<dbReference type="RefSeq" id="WP_071960895.1">
    <property type="nucleotide sequence ID" value="NZ_CP018025.1"/>
</dbReference>
<evidence type="ECO:0000256" key="2">
    <source>
        <dbReference type="ARBA" id="ARBA00022603"/>
    </source>
</evidence>
<evidence type="ECO:0000313" key="10">
    <source>
        <dbReference type="EMBL" id="APD92281.1"/>
    </source>
</evidence>
<proteinExistence type="predicted"/>
<evidence type="ECO:0000256" key="1">
    <source>
        <dbReference type="ARBA" id="ARBA00011900"/>
    </source>
</evidence>
<evidence type="ECO:0000259" key="7">
    <source>
        <dbReference type="Pfam" id="PF20466"/>
    </source>
</evidence>
<dbReference type="Pfam" id="PF20466">
    <property type="entry name" value="MmeI_TRD"/>
    <property type="match status" value="1"/>
</dbReference>
<dbReference type="InterPro" id="IPR046818">
    <property type="entry name" value="MmeI_C"/>
</dbReference>
<dbReference type="EMBL" id="CP018025">
    <property type="protein sequence ID" value="APD92281.1"/>
    <property type="molecule type" value="Genomic_DNA"/>
</dbReference>